<dbReference type="SUPFAM" id="SSF52949">
    <property type="entry name" value="Macro domain-like"/>
    <property type="match status" value="1"/>
</dbReference>
<organism evidence="2 3">
    <name type="scientific">Cyclostephanos tholiformis</name>
    <dbReference type="NCBI Taxonomy" id="382380"/>
    <lineage>
        <taxon>Eukaryota</taxon>
        <taxon>Sar</taxon>
        <taxon>Stramenopiles</taxon>
        <taxon>Ochrophyta</taxon>
        <taxon>Bacillariophyta</taxon>
        <taxon>Coscinodiscophyceae</taxon>
        <taxon>Thalassiosirophycidae</taxon>
        <taxon>Stephanodiscales</taxon>
        <taxon>Stephanodiscaceae</taxon>
        <taxon>Cyclostephanos</taxon>
    </lineage>
</organism>
<dbReference type="Pfam" id="PF01661">
    <property type="entry name" value="Macro"/>
    <property type="match status" value="1"/>
</dbReference>
<accession>A0ABD3RW56</accession>
<feature type="domain" description="Macro" evidence="1">
    <location>
        <begin position="1"/>
        <end position="257"/>
    </location>
</feature>
<dbReference type="InterPro" id="IPR002589">
    <property type="entry name" value="Macro_dom"/>
</dbReference>
<evidence type="ECO:0000313" key="3">
    <source>
        <dbReference type="Proteomes" id="UP001530377"/>
    </source>
</evidence>
<comment type="caution">
    <text evidence="2">The sequence shown here is derived from an EMBL/GenBank/DDBJ whole genome shotgun (WGS) entry which is preliminary data.</text>
</comment>
<protein>
    <recommendedName>
        <fullName evidence="1">Macro domain-containing protein</fullName>
    </recommendedName>
</protein>
<dbReference type="PANTHER" id="PTHR11106">
    <property type="entry name" value="GANGLIOSIDE INDUCED DIFFERENTIATION ASSOCIATED PROTEIN 2-RELATED"/>
    <property type="match status" value="1"/>
</dbReference>
<dbReference type="PANTHER" id="PTHR11106:SF27">
    <property type="entry name" value="MACRO DOMAIN-CONTAINING PROTEIN"/>
    <property type="match status" value="1"/>
</dbReference>
<keyword evidence="3" id="KW-1185">Reference proteome</keyword>
<evidence type="ECO:0000313" key="2">
    <source>
        <dbReference type="EMBL" id="KAL3816451.1"/>
    </source>
</evidence>
<dbReference type="InterPro" id="IPR043472">
    <property type="entry name" value="Macro_dom-like"/>
</dbReference>
<reference evidence="2 3" key="1">
    <citation type="submission" date="2024-10" db="EMBL/GenBank/DDBJ databases">
        <title>Updated reference genomes for cyclostephanoid diatoms.</title>
        <authorList>
            <person name="Roberts W.R."/>
            <person name="Alverson A.J."/>
        </authorList>
    </citation>
    <scope>NUCLEOTIDE SEQUENCE [LARGE SCALE GENOMIC DNA]</scope>
    <source>
        <strain evidence="2 3">AJA228-03</strain>
    </source>
</reference>
<name>A0ABD3RW56_9STRA</name>
<sequence>MGYVSRWGGMDVGSGMLFAAQTVDGLVHQLGGTRLRAECSLVVARRRRGGNNPSRHDVDCYDRCPVGTAVVTSSGGNDLRRLYDAIIHTTPPFYDHPPPSLTMTGVDDEGYESRRLRSRELLGSCYRESFELAFGDAMSDDMVDKREYDLVDRMRNSMRRLLLPRRPKGHSPTSADVVLSRRVNMRVAVPLLGAGCRAFPKDVALDVAANEAASWLLSSSRGSENKDRDGGRNDSVVFGLLEEDDAVYLSARLNRLLLHR</sequence>
<dbReference type="Gene3D" id="3.40.220.10">
    <property type="entry name" value="Leucine Aminopeptidase, subunit E, domain 1"/>
    <property type="match status" value="1"/>
</dbReference>
<evidence type="ECO:0000259" key="1">
    <source>
        <dbReference type="PROSITE" id="PS51154"/>
    </source>
</evidence>
<dbReference type="PROSITE" id="PS51154">
    <property type="entry name" value="MACRO"/>
    <property type="match status" value="1"/>
</dbReference>
<dbReference type="AlphaFoldDB" id="A0ABD3RW56"/>
<dbReference type="EMBL" id="JALLPB020000148">
    <property type="protein sequence ID" value="KAL3816451.1"/>
    <property type="molecule type" value="Genomic_DNA"/>
</dbReference>
<gene>
    <name evidence="2" type="ORF">ACHAXA_001033</name>
</gene>
<dbReference type="Proteomes" id="UP001530377">
    <property type="component" value="Unassembled WGS sequence"/>
</dbReference>
<proteinExistence type="predicted"/>